<dbReference type="InterPro" id="IPR041472">
    <property type="entry name" value="BL00235/CARNS1_N"/>
</dbReference>
<feature type="domain" description="ATP-grasp" evidence="5">
    <location>
        <begin position="113"/>
        <end position="306"/>
    </location>
</feature>
<dbReference type="GO" id="GO:0046872">
    <property type="term" value="F:metal ion binding"/>
    <property type="evidence" value="ECO:0007669"/>
    <property type="project" value="InterPro"/>
</dbReference>
<dbReference type="PROSITE" id="PS50975">
    <property type="entry name" value="ATP_GRASP"/>
    <property type="match status" value="1"/>
</dbReference>
<dbReference type="PANTHER" id="PTHR43585:SF2">
    <property type="entry name" value="ATP-GRASP ENZYME FSQD"/>
    <property type="match status" value="1"/>
</dbReference>
<evidence type="ECO:0000313" key="7">
    <source>
        <dbReference type="Proteomes" id="UP000198959"/>
    </source>
</evidence>
<evidence type="ECO:0000259" key="5">
    <source>
        <dbReference type="PROSITE" id="PS50975"/>
    </source>
</evidence>
<accession>A0A1C6SDA6</accession>
<proteinExistence type="predicted"/>
<dbReference type="Pfam" id="PF18603">
    <property type="entry name" value="LAL_C2"/>
    <property type="match status" value="1"/>
</dbReference>
<evidence type="ECO:0000256" key="2">
    <source>
        <dbReference type="ARBA" id="ARBA00022741"/>
    </source>
</evidence>
<dbReference type="InterPro" id="IPR052032">
    <property type="entry name" value="ATP-dep_AA_Ligase"/>
</dbReference>
<dbReference type="AlphaFoldDB" id="A0A1C6SDA6"/>
<gene>
    <name evidence="6" type="ORF">GA0074692_2326</name>
</gene>
<name>A0A1C6SDA6_9ACTN</name>
<dbReference type="Gene3D" id="3.40.50.20">
    <property type="match status" value="1"/>
</dbReference>
<keyword evidence="7" id="KW-1185">Reference proteome</keyword>
<keyword evidence="3 4" id="KW-0067">ATP-binding</keyword>
<evidence type="ECO:0000256" key="1">
    <source>
        <dbReference type="ARBA" id="ARBA00022598"/>
    </source>
</evidence>
<reference evidence="7" key="1">
    <citation type="submission" date="2016-06" db="EMBL/GenBank/DDBJ databases">
        <authorList>
            <person name="Varghese N."/>
            <person name="Submissions Spin"/>
        </authorList>
    </citation>
    <scope>NUCLEOTIDE SEQUENCE [LARGE SCALE GENOMIC DNA]</scope>
    <source>
        <strain evidence="7">DSM 43817</strain>
    </source>
</reference>
<dbReference type="GO" id="GO:0016874">
    <property type="term" value="F:ligase activity"/>
    <property type="evidence" value="ECO:0007669"/>
    <property type="project" value="UniProtKB-KW"/>
</dbReference>
<organism evidence="6 7">
    <name type="scientific">Micromonospora pallida</name>
    <dbReference type="NCBI Taxonomy" id="145854"/>
    <lineage>
        <taxon>Bacteria</taxon>
        <taxon>Bacillati</taxon>
        <taxon>Actinomycetota</taxon>
        <taxon>Actinomycetes</taxon>
        <taxon>Micromonosporales</taxon>
        <taxon>Micromonosporaceae</taxon>
        <taxon>Micromonospora</taxon>
    </lineage>
</organism>
<evidence type="ECO:0000256" key="3">
    <source>
        <dbReference type="ARBA" id="ARBA00022840"/>
    </source>
</evidence>
<protein>
    <submittedName>
        <fullName evidence="6">ATP-grasp domain-containing protein</fullName>
    </submittedName>
</protein>
<evidence type="ECO:0000256" key="4">
    <source>
        <dbReference type="PROSITE-ProRule" id="PRU00409"/>
    </source>
</evidence>
<dbReference type="Gene3D" id="3.30.470.20">
    <property type="entry name" value="ATP-grasp fold, B domain"/>
    <property type="match status" value="1"/>
</dbReference>
<keyword evidence="2 4" id="KW-0547">Nucleotide-binding</keyword>
<dbReference type="Pfam" id="PF13535">
    <property type="entry name" value="ATP-grasp_4"/>
    <property type="match status" value="1"/>
</dbReference>
<dbReference type="Pfam" id="PF18130">
    <property type="entry name" value="ATPgrasp_N"/>
    <property type="match status" value="1"/>
</dbReference>
<dbReference type="InterPro" id="IPR040570">
    <property type="entry name" value="LAL_C2"/>
</dbReference>
<dbReference type="STRING" id="145854.GA0074692_2326"/>
<dbReference type="InterPro" id="IPR011761">
    <property type="entry name" value="ATP-grasp"/>
</dbReference>
<dbReference type="SUPFAM" id="SSF56059">
    <property type="entry name" value="Glutathione synthetase ATP-binding domain-like"/>
    <property type="match status" value="1"/>
</dbReference>
<sequence>MLIVGGAVDGAGTECVRLAQAHGLRVIVTEAEEKVAGAGRAVELADLAVPLDRRDVDGHVAWATANAQREAIVGVYCFREYAVPTTAAVAEALGLPGSPVTSALLVRDKFRCRERLRAAGFPQPRGTMCTGPDDTVAFARRVAGPWVVKPNDAHGSLGVTVVHRAEDLPAAVDALPPAHRTSFLVEEFQPGDEYSAEGVFVDGEPRVLVLTRETPIRDTIVVEELTMPAPLPADLAARARRVVEDGLRAVGLSFGTFHVEFWIDGETVVLGEVHNRPAGAPRGMSIQMIEAVTGVNVHGVVFAQLLGRTPRLDREARAGAATLLDVYAPPGRVQAGLAVETVTADPTCLGLYVSVRPGDQVPPIRQAGDMPAVLVAVGESVEDSRKNAARLADLLSLTTQPPN</sequence>
<dbReference type="EMBL" id="FMHW01000002">
    <property type="protein sequence ID" value="SCL27294.1"/>
    <property type="molecule type" value="Genomic_DNA"/>
</dbReference>
<evidence type="ECO:0000313" key="6">
    <source>
        <dbReference type="EMBL" id="SCL27294.1"/>
    </source>
</evidence>
<keyword evidence="1" id="KW-0436">Ligase</keyword>
<dbReference type="PANTHER" id="PTHR43585">
    <property type="entry name" value="FUMIPYRROLE BIOSYNTHESIS PROTEIN C"/>
    <property type="match status" value="1"/>
</dbReference>
<dbReference type="Proteomes" id="UP000198959">
    <property type="component" value="Unassembled WGS sequence"/>
</dbReference>
<dbReference type="GO" id="GO:0005524">
    <property type="term" value="F:ATP binding"/>
    <property type="evidence" value="ECO:0007669"/>
    <property type="project" value="UniProtKB-UniRule"/>
</dbReference>